<dbReference type="PANTHER" id="PTHR43877:SF5">
    <property type="entry name" value="BLL8307 PROTEIN"/>
    <property type="match status" value="1"/>
</dbReference>
<accession>A0A128FH70</accession>
<dbReference type="EC" id="2.3.1.-" evidence="4"/>
<dbReference type="InterPro" id="IPR000182">
    <property type="entry name" value="GNAT_dom"/>
</dbReference>
<gene>
    <name evidence="4" type="primary">ysnE</name>
    <name evidence="4" type="ORF">GMA8713_04181</name>
</gene>
<reference evidence="5" key="1">
    <citation type="submission" date="2016-02" db="EMBL/GenBank/DDBJ databases">
        <authorList>
            <person name="Rodrigo-Torres Lidia"/>
            <person name="Arahal R.David."/>
        </authorList>
    </citation>
    <scope>NUCLEOTIDE SEQUENCE [LARGE SCALE GENOMIC DNA]</scope>
    <source>
        <strain evidence="5">CECT 8713</strain>
    </source>
</reference>
<feature type="domain" description="N-acetyltransferase" evidence="3">
    <location>
        <begin position="40"/>
        <end position="189"/>
    </location>
</feature>
<dbReference type="InterPro" id="IPR016181">
    <property type="entry name" value="Acyl_CoA_acyltransferase"/>
</dbReference>
<dbReference type="SUPFAM" id="SSF55729">
    <property type="entry name" value="Acyl-CoA N-acyltransferases (Nat)"/>
    <property type="match status" value="1"/>
</dbReference>
<evidence type="ECO:0000256" key="1">
    <source>
        <dbReference type="ARBA" id="ARBA00022679"/>
    </source>
</evidence>
<dbReference type="Proteomes" id="UP000073601">
    <property type="component" value="Unassembled WGS sequence"/>
</dbReference>
<proteinExistence type="predicted"/>
<dbReference type="Gene3D" id="3.40.630.30">
    <property type="match status" value="1"/>
</dbReference>
<evidence type="ECO:0000259" key="3">
    <source>
        <dbReference type="PROSITE" id="PS51186"/>
    </source>
</evidence>
<evidence type="ECO:0000256" key="2">
    <source>
        <dbReference type="ARBA" id="ARBA00023315"/>
    </source>
</evidence>
<keyword evidence="2 4" id="KW-0012">Acyltransferase</keyword>
<dbReference type="InterPro" id="IPR050832">
    <property type="entry name" value="Bact_Acetyltransf"/>
</dbReference>
<dbReference type="AlphaFoldDB" id="A0A128FH70"/>
<protein>
    <submittedName>
        <fullName evidence="4">Putative N-acetyltransferase YsnE</fullName>
        <ecNumber evidence="4">2.3.1.-</ecNumber>
    </submittedName>
</protein>
<dbReference type="Pfam" id="PF00583">
    <property type="entry name" value="Acetyltransf_1"/>
    <property type="match status" value="1"/>
</dbReference>
<keyword evidence="5" id="KW-1185">Reference proteome</keyword>
<evidence type="ECO:0000313" key="4">
    <source>
        <dbReference type="EMBL" id="CZF86148.1"/>
    </source>
</evidence>
<dbReference type="PROSITE" id="PS51186">
    <property type="entry name" value="GNAT"/>
    <property type="match status" value="1"/>
</dbReference>
<evidence type="ECO:0000313" key="5">
    <source>
        <dbReference type="Proteomes" id="UP000073601"/>
    </source>
</evidence>
<name>A0A128FH70_9GAMM</name>
<dbReference type="PANTHER" id="PTHR43877">
    <property type="entry name" value="AMINOALKYLPHOSPHONATE N-ACETYLTRANSFERASE-RELATED-RELATED"/>
    <property type="match status" value="1"/>
</dbReference>
<sequence>MPNTSLKVTSFRYLAQLEQHLKPMLNVLLLEGMEEDIMEIRIDDLSGSEINGLLQEHLNNMHEISPPESVHALDLSALKSPDVTLWGVWIEGELAGCGALKKIGPSHGEIKSMRTSQNHLRKGVAANLLAHILQESRRRQYTRLSLETGTEPEFQPAHRLYERFGFEACAPFGDYNEDPNSVFYTRVLQQFSPA</sequence>
<organism evidence="4 5">
    <name type="scientific">Grimontia marina</name>
    <dbReference type="NCBI Taxonomy" id="646534"/>
    <lineage>
        <taxon>Bacteria</taxon>
        <taxon>Pseudomonadati</taxon>
        <taxon>Pseudomonadota</taxon>
        <taxon>Gammaproteobacteria</taxon>
        <taxon>Vibrionales</taxon>
        <taxon>Vibrionaceae</taxon>
        <taxon>Grimontia</taxon>
    </lineage>
</organism>
<dbReference type="EMBL" id="FIZY01000054">
    <property type="protein sequence ID" value="CZF86148.1"/>
    <property type="molecule type" value="Genomic_DNA"/>
</dbReference>
<dbReference type="GO" id="GO:0016747">
    <property type="term" value="F:acyltransferase activity, transferring groups other than amino-acyl groups"/>
    <property type="evidence" value="ECO:0007669"/>
    <property type="project" value="InterPro"/>
</dbReference>
<keyword evidence="1 4" id="KW-0808">Transferase</keyword>